<evidence type="ECO:0000313" key="3">
    <source>
        <dbReference type="Proteomes" id="UP000823775"/>
    </source>
</evidence>
<dbReference type="EMBL" id="JACEIK010000036">
    <property type="protein sequence ID" value="MCD7447412.1"/>
    <property type="molecule type" value="Genomic_DNA"/>
</dbReference>
<dbReference type="Proteomes" id="UP000823775">
    <property type="component" value="Unassembled WGS sequence"/>
</dbReference>
<reference evidence="2 3" key="1">
    <citation type="journal article" date="2021" name="BMC Genomics">
        <title>Datura genome reveals duplications of psychoactive alkaloid biosynthetic genes and high mutation rate following tissue culture.</title>
        <authorList>
            <person name="Rajewski A."/>
            <person name="Carter-House D."/>
            <person name="Stajich J."/>
            <person name="Litt A."/>
        </authorList>
    </citation>
    <scope>NUCLEOTIDE SEQUENCE [LARGE SCALE GENOMIC DNA]</scope>
    <source>
        <strain evidence="2">AR-01</strain>
    </source>
</reference>
<evidence type="ECO:0000256" key="1">
    <source>
        <dbReference type="SAM" id="MobiDB-lite"/>
    </source>
</evidence>
<gene>
    <name evidence="2" type="ORF">HAX54_029086</name>
</gene>
<evidence type="ECO:0000313" key="2">
    <source>
        <dbReference type="EMBL" id="MCD7447412.1"/>
    </source>
</evidence>
<keyword evidence="3" id="KW-1185">Reference proteome</keyword>
<organism evidence="2 3">
    <name type="scientific">Datura stramonium</name>
    <name type="common">Jimsonweed</name>
    <name type="synonym">Common thornapple</name>
    <dbReference type="NCBI Taxonomy" id="4076"/>
    <lineage>
        <taxon>Eukaryota</taxon>
        <taxon>Viridiplantae</taxon>
        <taxon>Streptophyta</taxon>
        <taxon>Embryophyta</taxon>
        <taxon>Tracheophyta</taxon>
        <taxon>Spermatophyta</taxon>
        <taxon>Magnoliopsida</taxon>
        <taxon>eudicotyledons</taxon>
        <taxon>Gunneridae</taxon>
        <taxon>Pentapetalae</taxon>
        <taxon>asterids</taxon>
        <taxon>lamiids</taxon>
        <taxon>Solanales</taxon>
        <taxon>Solanaceae</taxon>
        <taxon>Solanoideae</taxon>
        <taxon>Datureae</taxon>
        <taxon>Datura</taxon>
    </lineage>
</organism>
<accession>A0ABS8RLB0</accession>
<feature type="region of interest" description="Disordered" evidence="1">
    <location>
        <begin position="1"/>
        <end position="22"/>
    </location>
</feature>
<name>A0ABS8RLB0_DATST</name>
<protein>
    <submittedName>
        <fullName evidence="2">Uncharacterized protein</fullName>
    </submittedName>
</protein>
<sequence length="119" mass="12965">MTTSELVGLKNGEEEGKGTDILNAGASFPMSDALSVPPSTNDLTILVRLNLPRVSFKFVDVGVMVSQDSSANGTEDKVSRLKASEVGSSIVISRHRMLLVSIWTKYDGKLFRRPTFDTM</sequence>
<comment type="caution">
    <text evidence="2">The sequence shown here is derived from an EMBL/GenBank/DDBJ whole genome shotgun (WGS) entry which is preliminary data.</text>
</comment>
<proteinExistence type="predicted"/>